<evidence type="ECO:0000256" key="1">
    <source>
        <dbReference type="ARBA" id="ARBA00022553"/>
    </source>
</evidence>
<feature type="modified residue" description="4-aspartylphosphate" evidence="2">
    <location>
        <position position="56"/>
    </location>
</feature>
<proteinExistence type="predicted"/>
<dbReference type="Pfam" id="PF00072">
    <property type="entry name" value="Response_reg"/>
    <property type="match status" value="1"/>
</dbReference>
<dbReference type="InterPro" id="IPR050595">
    <property type="entry name" value="Bact_response_regulator"/>
</dbReference>
<evidence type="ECO:0000259" key="3">
    <source>
        <dbReference type="PROSITE" id="PS50110"/>
    </source>
</evidence>
<dbReference type="EMBL" id="WTYJ01000005">
    <property type="protein sequence ID" value="MXP00794.1"/>
    <property type="molecule type" value="Genomic_DNA"/>
</dbReference>
<feature type="domain" description="Response regulatory" evidence="3">
    <location>
        <begin position="5"/>
        <end position="119"/>
    </location>
</feature>
<dbReference type="SMART" id="SM00448">
    <property type="entry name" value="REC"/>
    <property type="match status" value="1"/>
</dbReference>
<keyword evidence="1 2" id="KW-0597">Phosphoprotein</keyword>
<gene>
    <name evidence="4" type="ORF">GRI97_17530</name>
</gene>
<evidence type="ECO:0000256" key="2">
    <source>
        <dbReference type="PROSITE-ProRule" id="PRU00169"/>
    </source>
</evidence>
<reference evidence="4 5" key="1">
    <citation type="submission" date="2019-12" db="EMBL/GenBank/DDBJ databases">
        <title>Genomic-based taxomic classification of the family Erythrobacteraceae.</title>
        <authorList>
            <person name="Xu L."/>
        </authorList>
    </citation>
    <scope>NUCLEOTIDE SEQUENCE [LARGE SCALE GENOMIC DNA]</scope>
    <source>
        <strain evidence="4 5">S36</strain>
    </source>
</reference>
<dbReference type="SUPFAM" id="SSF52172">
    <property type="entry name" value="CheY-like"/>
    <property type="match status" value="1"/>
</dbReference>
<evidence type="ECO:0000313" key="5">
    <source>
        <dbReference type="Proteomes" id="UP000469430"/>
    </source>
</evidence>
<dbReference type="RefSeq" id="WP_161392536.1">
    <property type="nucleotide sequence ID" value="NZ_JBHSCP010000001.1"/>
</dbReference>
<accession>A0A6I4U2D1</accession>
<dbReference type="PROSITE" id="PS50110">
    <property type="entry name" value="RESPONSE_REGULATORY"/>
    <property type="match status" value="1"/>
</dbReference>
<dbReference type="PANTHER" id="PTHR44591">
    <property type="entry name" value="STRESS RESPONSE REGULATOR PROTEIN 1"/>
    <property type="match status" value="1"/>
</dbReference>
<dbReference type="GO" id="GO:0000160">
    <property type="term" value="P:phosphorelay signal transduction system"/>
    <property type="evidence" value="ECO:0007669"/>
    <property type="project" value="InterPro"/>
</dbReference>
<dbReference type="InterPro" id="IPR001789">
    <property type="entry name" value="Sig_transdc_resp-reg_receiver"/>
</dbReference>
<protein>
    <submittedName>
        <fullName evidence="4">Response regulator</fullName>
    </submittedName>
</protein>
<dbReference type="PANTHER" id="PTHR44591:SF21">
    <property type="entry name" value="TWO-COMPONENT RESPONSE REGULATOR"/>
    <property type="match status" value="1"/>
</dbReference>
<keyword evidence="5" id="KW-1185">Reference proteome</keyword>
<evidence type="ECO:0000313" key="4">
    <source>
        <dbReference type="EMBL" id="MXP00794.1"/>
    </source>
</evidence>
<dbReference type="AlphaFoldDB" id="A0A6I4U2D1"/>
<dbReference type="Gene3D" id="3.40.50.2300">
    <property type="match status" value="1"/>
</dbReference>
<name>A0A6I4U2D1_9SPHN</name>
<organism evidence="4 5">
    <name type="scientific">Croceibacterium xixiisoli</name>
    <dbReference type="NCBI Taxonomy" id="1476466"/>
    <lineage>
        <taxon>Bacteria</taxon>
        <taxon>Pseudomonadati</taxon>
        <taxon>Pseudomonadota</taxon>
        <taxon>Alphaproteobacteria</taxon>
        <taxon>Sphingomonadales</taxon>
        <taxon>Erythrobacteraceae</taxon>
        <taxon>Croceibacterium</taxon>
    </lineage>
</organism>
<sequence length="122" mass="13262">MLRQTVLVVEDEPLVSLMVEDELADAGFESVITDTASAAIELIEKTETQPIAIITDIRLREGSGWDVGRAARRRFPHLPIIYTSGDAAGEWKTSGVNSSIFLQKPVPINTIAQNLQRLCGAG</sequence>
<dbReference type="OrthoDB" id="7210814at2"/>
<dbReference type="InterPro" id="IPR011006">
    <property type="entry name" value="CheY-like_superfamily"/>
</dbReference>
<dbReference type="Proteomes" id="UP000469430">
    <property type="component" value="Unassembled WGS sequence"/>
</dbReference>
<comment type="caution">
    <text evidence="4">The sequence shown here is derived from an EMBL/GenBank/DDBJ whole genome shotgun (WGS) entry which is preliminary data.</text>
</comment>